<evidence type="ECO:0000313" key="7">
    <source>
        <dbReference type="EMBL" id="MBE1583325.1"/>
    </source>
</evidence>
<protein>
    <submittedName>
        <fullName evidence="7">Threonine/homoserine/homoserine lactone efflux protein</fullName>
    </submittedName>
</protein>
<reference evidence="7 8" key="1">
    <citation type="submission" date="2020-10" db="EMBL/GenBank/DDBJ databases">
        <title>Sequencing the genomes of 1000 actinobacteria strains.</title>
        <authorList>
            <person name="Klenk H.-P."/>
        </authorList>
    </citation>
    <scope>NUCLEOTIDE SEQUENCE [LARGE SCALE GENOMIC DNA]</scope>
    <source>
        <strain evidence="7 8">DSM 43173</strain>
    </source>
</reference>
<evidence type="ECO:0000256" key="2">
    <source>
        <dbReference type="ARBA" id="ARBA00022475"/>
    </source>
</evidence>
<sequence length="210" mass="22003">MTDHLMPFIGLCLLITITPGLDTAVVVRSTMKFGRSAGIRTALGCAAGLFVHATLVAFGLAELLLRSEALFALVKFTGAVVLVGLGLRSLWAAWRIGPAHGAAVPALTEPGRRGTPFLQGLLTNLTNPKATLFFLAALPQFVPVGSPGQAVPVALGLAMIAVAFSMTGLGLTALSVHRIRHLLRSRRVRRVQEALLGATLIALGVRVATE</sequence>
<evidence type="ECO:0000256" key="6">
    <source>
        <dbReference type="SAM" id="Phobius"/>
    </source>
</evidence>
<keyword evidence="3 6" id="KW-0812">Transmembrane</keyword>
<dbReference type="RefSeq" id="WP_192784437.1">
    <property type="nucleotide sequence ID" value="NZ_JADBEK010000001.1"/>
</dbReference>
<keyword evidence="2" id="KW-1003">Cell membrane</keyword>
<keyword evidence="8" id="KW-1185">Reference proteome</keyword>
<organism evidence="7 8">
    <name type="scientific">Nonomuraea angiospora</name>
    <dbReference type="NCBI Taxonomy" id="46172"/>
    <lineage>
        <taxon>Bacteria</taxon>
        <taxon>Bacillati</taxon>
        <taxon>Actinomycetota</taxon>
        <taxon>Actinomycetes</taxon>
        <taxon>Streptosporangiales</taxon>
        <taxon>Streptosporangiaceae</taxon>
        <taxon>Nonomuraea</taxon>
    </lineage>
</organism>
<feature type="transmembrane region" description="Helical" evidence="6">
    <location>
        <begin position="154"/>
        <end position="179"/>
    </location>
</feature>
<keyword evidence="4 6" id="KW-1133">Transmembrane helix</keyword>
<evidence type="ECO:0000256" key="4">
    <source>
        <dbReference type="ARBA" id="ARBA00022989"/>
    </source>
</evidence>
<dbReference type="Pfam" id="PF01810">
    <property type="entry name" value="LysE"/>
    <property type="match status" value="1"/>
</dbReference>
<dbReference type="EMBL" id="JADBEK010000001">
    <property type="protein sequence ID" value="MBE1583325.1"/>
    <property type="molecule type" value="Genomic_DNA"/>
</dbReference>
<evidence type="ECO:0000256" key="1">
    <source>
        <dbReference type="ARBA" id="ARBA00004651"/>
    </source>
</evidence>
<name>A0ABR9LRN4_9ACTN</name>
<dbReference type="PANTHER" id="PTHR30086:SF20">
    <property type="entry name" value="ARGININE EXPORTER PROTEIN ARGO-RELATED"/>
    <property type="match status" value="1"/>
</dbReference>
<dbReference type="InterPro" id="IPR001123">
    <property type="entry name" value="LeuE-type"/>
</dbReference>
<feature type="transmembrane region" description="Helical" evidence="6">
    <location>
        <begin position="39"/>
        <end position="63"/>
    </location>
</feature>
<feature type="transmembrane region" description="Helical" evidence="6">
    <location>
        <begin position="121"/>
        <end position="142"/>
    </location>
</feature>
<dbReference type="PANTHER" id="PTHR30086">
    <property type="entry name" value="ARGININE EXPORTER PROTEIN ARGO"/>
    <property type="match status" value="1"/>
</dbReference>
<proteinExistence type="predicted"/>
<feature type="transmembrane region" description="Helical" evidence="6">
    <location>
        <begin position="6"/>
        <end position="27"/>
    </location>
</feature>
<comment type="subcellular location">
    <subcellularLocation>
        <location evidence="1">Cell membrane</location>
        <topology evidence="1">Multi-pass membrane protein</topology>
    </subcellularLocation>
</comment>
<evidence type="ECO:0000256" key="5">
    <source>
        <dbReference type="ARBA" id="ARBA00023136"/>
    </source>
</evidence>
<feature type="transmembrane region" description="Helical" evidence="6">
    <location>
        <begin position="69"/>
        <end position="87"/>
    </location>
</feature>
<evidence type="ECO:0000256" key="3">
    <source>
        <dbReference type="ARBA" id="ARBA00022692"/>
    </source>
</evidence>
<dbReference type="Proteomes" id="UP000633509">
    <property type="component" value="Unassembled WGS sequence"/>
</dbReference>
<evidence type="ECO:0000313" key="8">
    <source>
        <dbReference type="Proteomes" id="UP000633509"/>
    </source>
</evidence>
<keyword evidence="5 6" id="KW-0472">Membrane</keyword>
<accession>A0ABR9LRN4</accession>
<comment type="caution">
    <text evidence="7">The sequence shown here is derived from an EMBL/GenBank/DDBJ whole genome shotgun (WGS) entry which is preliminary data.</text>
</comment>
<dbReference type="PIRSF" id="PIRSF006324">
    <property type="entry name" value="LeuE"/>
    <property type="match status" value="1"/>
</dbReference>
<gene>
    <name evidence="7" type="ORF">H4W80_001583</name>
</gene>